<organism evidence="1 2">
    <name type="scientific">Pricia antarctica</name>
    <dbReference type="NCBI Taxonomy" id="641691"/>
    <lineage>
        <taxon>Bacteria</taxon>
        <taxon>Pseudomonadati</taxon>
        <taxon>Bacteroidota</taxon>
        <taxon>Flavobacteriia</taxon>
        <taxon>Flavobacteriales</taxon>
        <taxon>Flavobacteriaceae</taxon>
        <taxon>Pricia</taxon>
    </lineage>
</organism>
<sequence length="51" mass="5955">MFPKLFLMVALFLFLGNQSEETGVYQRDYYPTGKLKSEGWSNNGVKTAYWK</sequence>
<name>A0A1G6VRP0_9FLAO</name>
<gene>
    <name evidence="1" type="ORF">SAMN05421636_10143</name>
</gene>
<dbReference type="AlphaFoldDB" id="A0A1G6VRP0"/>
<dbReference type="Proteomes" id="UP000199109">
    <property type="component" value="Unassembled WGS sequence"/>
</dbReference>
<dbReference type="RefSeq" id="WP_245726406.1">
    <property type="nucleotide sequence ID" value="NZ_FNAO01000001.1"/>
</dbReference>
<proteinExistence type="predicted"/>
<dbReference type="STRING" id="641691.SAMN05421636_10143"/>
<accession>A0A1G6VRP0</accession>
<reference evidence="1 2" key="1">
    <citation type="submission" date="2016-10" db="EMBL/GenBank/DDBJ databases">
        <authorList>
            <person name="de Groot N.N."/>
        </authorList>
    </citation>
    <scope>NUCLEOTIDE SEQUENCE [LARGE SCALE GENOMIC DNA]</scope>
    <source>
        <strain evidence="1 2">DSM 23421</strain>
    </source>
</reference>
<evidence type="ECO:0000313" key="2">
    <source>
        <dbReference type="Proteomes" id="UP000199109"/>
    </source>
</evidence>
<keyword evidence="2" id="KW-1185">Reference proteome</keyword>
<protein>
    <submittedName>
        <fullName evidence="1">Uncharacterized protein</fullName>
    </submittedName>
</protein>
<evidence type="ECO:0000313" key="1">
    <source>
        <dbReference type="EMBL" id="SDD56282.1"/>
    </source>
</evidence>
<dbReference type="EMBL" id="FNAO01000001">
    <property type="protein sequence ID" value="SDD56282.1"/>
    <property type="molecule type" value="Genomic_DNA"/>
</dbReference>